<reference evidence="2 3" key="1">
    <citation type="submission" date="2020-03" db="EMBL/GenBank/DDBJ databases">
        <title>Draft Genome Sequence of Cudoniella acicularis.</title>
        <authorList>
            <person name="Buettner E."/>
            <person name="Kellner H."/>
        </authorList>
    </citation>
    <scope>NUCLEOTIDE SEQUENCE [LARGE SCALE GENOMIC DNA]</scope>
    <source>
        <strain evidence="2 3">DSM 108380</strain>
    </source>
</reference>
<protein>
    <submittedName>
        <fullName evidence="2">Uncharacterized protein</fullName>
    </submittedName>
</protein>
<dbReference type="Proteomes" id="UP000566819">
    <property type="component" value="Unassembled WGS sequence"/>
</dbReference>
<name>A0A8H4QKQ5_9HELO</name>
<proteinExistence type="predicted"/>
<sequence>MDSPLNTPTNLLPSLHSLDPMLYTIYEDNLVSYLTFTNTHKFGYLVQRQKGGIDEAMKNVLLTQNLALNEQQMVEGERFKGAWEQRKKKLVLYRMQRDIWFGAYGVDERYGRFDEDEESEETTEFEGSEWSARSGWTWREGEEMVMCKRKRDASEEVDEDFEPAKKAKTSHVEASQEEKCNEMHSLLQEHEDAMASNRFTAQLNDSSDDDSPPLAQNPFEDSLSLDWWMELPADFVGDWKLYAPQPLEIRKRRFSVDMQWRPETSLEMEQVNHPAENPCSDEKTVEKLWKDQWPTDWQVVTPGKKAFATFATREIEPQRIEPKKIEPKQVEPRSEFIVPELSVIPRGALYQKRQQKSKGVENSFSERAEIKDSNDNEATEKCFIEAFATLDIGGLLRDVQGPNYEFVNHDHLRYPYEQSVGLPTSLQALEPHEHSGSCSCYWCERHRSSSPLEKHDPNIRCSCNDCLAFRRKREAEERAERWMAQMRILNTETSQAEIEEVAAWQILSNST</sequence>
<dbReference type="EMBL" id="JAAMPI010002501">
    <property type="protein sequence ID" value="KAF4612606.1"/>
    <property type="molecule type" value="Genomic_DNA"/>
</dbReference>
<feature type="region of interest" description="Disordered" evidence="1">
    <location>
        <begin position="150"/>
        <end position="178"/>
    </location>
</feature>
<comment type="caution">
    <text evidence="2">The sequence shown here is derived from an EMBL/GenBank/DDBJ whole genome shotgun (WGS) entry which is preliminary data.</text>
</comment>
<evidence type="ECO:0000256" key="1">
    <source>
        <dbReference type="SAM" id="MobiDB-lite"/>
    </source>
</evidence>
<evidence type="ECO:0000313" key="2">
    <source>
        <dbReference type="EMBL" id="KAF4612606.1"/>
    </source>
</evidence>
<organism evidence="2 3">
    <name type="scientific">Cudoniella acicularis</name>
    <dbReference type="NCBI Taxonomy" id="354080"/>
    <lineage>
        <taxon>Eukaryota</taxon>
        <taxon>Fungi</taxon>
        <taxon>Dikarya</taxon>
        <taxon>Ascomycota</taxon>
        <taxon>Pezizomycotina</taxon>
        <taxon>Leotiomycetes</taxon>
        <taxon>Helotiales</taxon>
        <taxon>Tricladiaceae</taxon>
        <taxon>Cudoniella</taxon>
    </lineage>
</organism>
<feature type="compositionally biased region" description="Basic and acidic residues" evidence="1">
    <location>
        <begin position="162"/>
        <end position="178"/>
    </location>
</feature>
<dbReference type="AlphaFoldDB" id="A0A8H4QKQ5"/>
<gene>
    <name evidence="2" type="ORF">G7Y89_g15573</name>
</gene>
<keyword evidence="3" id="KW-1185">Reference proteome</keyword>
<evidence type="ECO:0000313" key="3">
    <source>
        <dbReference type="Proteomes" id="UP000566819"/>
    </source>
</evidence>
<accession>A0A8H4QKQ5</accession>